<dbReference type="Pfam" id="PF13692">
    <property type="entry name" value="Glyco_trans_1_4"/>
    <property type="match status" value="1"/>
</dbReference>
<dbReference type="Proteomes" id="UP000619041">
    <property type="component" value="Unassembled WGS sequence"/>
</dbReference>
<name>A0ABQ1SA32_9SPHN</name>
<sequence length="382" mass="42057">MEIADLRIALFSGNYAMTVDGANKALNRLVEYLLRQGATVRVYSPTIDKPPFEPQGELVSLPSFAIPGRSEYRVPTWLGARVEADLAAFAPDVVHISSPDFAAREAARWARDRDIPVVASVHTRFETYPRYYHLGFLEPAMEAWLRKLYRRCDALLTPSPSMIGTLREQRMNDDIGLWSRGVEHAIFNPSRRDRTWRHSLGFSDDDLVIGFLGRLVLEKGLDVFAEVLAALGRTGVPHKVLVIGEGPARSAFEEKMPDACFVGFQNGENLGRAVASMDVLLNPSVTETFGNVTLEAMACGVPVVAADATGAASLVEDGVNGFLVPPGEVGAFAERLSRYAGDLELRRRHGEAGAEKARAFEWDAINRAVADTYLRLVNARRN</sequence>
<evidence type="ECO:0000259" key="1">
    <source>
        <dbReference type="Pfam" id="PF13439"/>
    </source>
</evidence>
<comment type="caution">
    <text evidence="2">The sequence shown here is derived from an EMBL/GenBank/DDBJ whole genome shotgun (WGS) entry which is preliminary data.</text>
</comment>
<reference evidence="3" key="1">
    <citation type="journal article" date="2019" name="Int. J. Syst. Evol. Microbiol.">
        <title>The Global Catalogue of Microorganisms (GCM) 10K type strain sequencing project: providing services to taxonomists for standard genome sequencing and annotation.</title>
        <authorList>
            <consortium name="The Broad Institute Genomics Platform"/>
            <consortium name="The Broad Institute Genome Sequencing Center for Infectious Disease"/>
            <person name="Wu L."/>
            <person name="Ma J."/>
        </authorList>
    </citation>
    <scope>NUCLEOTIDE SEQUENCE [LARGE SCALE GENOMIC DNA]</scope>
    <source>
        <strain evidence="3">CGMCC 1.15959</strain>
    </source>
</reference>
<dbReference type="InterPro" id="IPR028098">
    <property type="entry name" value="Glyco_trans_4-like_N"/>
</dbReference>
<dbReference type="PANTHER" id="PTHR45947:SF3">
    <property type="entry name" value="SULFOQUINOVOSYL TRANSFERASE SQD2"/>
    <property type="match status" value="1"/>
</dbReference>
<protein>
    <recommendedName>
        <fullName evidence="1">Glycosyltransferase subfamily 4-like N-terminal domain-containing protein</fullName>
    </recommendedName>
</protein>
<dbReference type="CDD" id="cd03814">
    <property type="entry name" value="GT4-like"/>
    <property type="match status" value="1"/>
</dbReference>
<evidence type="ECO:0000313" key="2">
    <source>
        <dbReference type="EMBL" id="GGD98073.1"/>
    </source>
</evidence>
<accession>A0ABQ1SA32</accession>
<keyword evidence="3" id="KW-1185">Reference proteome</keyword>
<dbReference type="InterPro" id="IPR050194">
    <property type="entry name" value="Glycosyltransferase_grp1"/>
</dbReference>
<organism evidence="2 3">
    <name type="scientific">Tsuneonella deserti</name>
    <dbReference type="NCBI Taxonomy" id="2035528"/>
    <lineage>
        <taxon>Bacteria</taxon>
        <taxon>Pseudomonadati</taxon>
        <taxon>Pseudomonadota</taxon>
        <taxon>Alphaproteobacteria</taxon>
        <taxon>Sphingomonadales</taxon>
        <taxon>Erythrobacteraceae</taxon>
        <taxon>Tsuneonella</taxon>
    </lineage>
</organism>
<dbReference type="SUPFAM" id="SSF53756">
    <property type="entry name" value="UDP-Glycosyltransferase/glycogen phosphorylase"/>
    <property type="match status" value="1"/>
</dbReference>
<evidence type="ECO:0000313" key="3">
    <source>
        <dbReference type="Proteomes" id="UP000619041"/>
    </source>
</evidence>
<feature type="domain" description="Glycosyltransferase subfamily 4-like N-terminal" evidence="1">
    <location>
        <begin position="19"/>
        <end position="183"/>
    </location>
</feature>
<dbReference type="Gene3D" id="3.40.50.2000">
    <property type="entry name" value="Glycogen Phosphorylase B"/>
    <property type="match status" value="2"/>
</dbReference>
<dbReference type="PANTHER" id="PTHR45947">
    <property type="entry name" value="SULFOQUINOVOSYL TRANSFERASE SQD2"/>
    <property type="match status" value="1"/>
</dbReference>
<dbReference type="RefSeq" id="WP_188644765.1">
    <property type="nucleotide sequence ID" value="NZ_BMKL01000001.1"/>
</dbReference>
<gene>
    <name evidence="2" type="ORF">GCM10011515_17330</name>
</gene>
<dbReference type="Pfam" id="PF13439">
    <property type="entry name" value="Glyco_transf_4"/>
    <property type="match status" value="1"/>
</dbReference>
<dbReference type="EMBL" id="BMKL01000001">
    <property type="protein sequence ID" value="GGD98073.1"/>
    <property type="molecule type" value="Genomic_DNA"/>
</dbReference>
<proteinExistence type="predicted"/>